<evidence type="ECO:0000313" key="7">
    <source>
        <dbReference type="EMBL" id="ADU96170.1"/>
    </source>
</evidence>
<dbReference type="AlphaFoldDB" id="E8T3W0"/>
<feature type="binding site" evidence="5">
    <location>
        <position position="165"/>
    </location>
    <ligand>
        <name>Mg(2+)</name>
        <dbReference type="ChEBI" id="CHEBI:18420"/>
    </ligand>
</feature>
<keyword evidence="8" id="KW-1185">Reference proteome</keyword>
<keyword evidence="2 5" id="KW-0479">Metal-binding</keyword>
<evidence type="ECO:0000313" key="8">
    <source>
        <dbReference type="Proteomes" id="UP000006362"/>
    </source>
</evidence>
<dbReference type="InterPro" id="IPR015813">
    <property type="entry name" value="Pyrv/PenolPyrv_kinase-like_dom"/>
</dbReference>
<evidence type="ECO:0000256" key="4">
    <source>
        <dbReference type="PIRSR" id="PIRSR015582-1"/>
    </source>
</evidence>
<evidence type="ECO:0000256" key="3">
    <source>
        <dbReference type="ARBA" id="ARBA00022842"/>
    </source>
</evidence>
<comment type="cofactor">
    <cofactor evidence="1">
        <name>Mg(2+)</name>
        <dbReference type="ChEBI" id="CHEBI:18420"/>
    </cofactor>
</comment>
<dbReference type="RefSeq" id="WP_013536956.1">
    <property type="nucleotide sequence ID" value="NC_014926.1"/>
</dbReference>
<protein>
    <submittedName>
        <fullName evidence="7">Citryl-CoA lyase</fullName>
        <ecNumber evidence="7">4.1.3.34</ecNumber>
    </submittedName>
</protein>
<accession>E8T3W0</accession>
<dbReference type="GO" id="GO:0008816">
    <property type="term" value="F:citryl-CoA lyase activity"/>
    <property type="evidence" value="ECO:0007669"/>
    <property type="project" value="UniProtKB-EC"/>
</dbReference>
<keyword evidence="3 5" id="KW-0460">Magnesium</keyword>
<evidence type="ECO:0000256" key="2">
    <source>
        <dbReference type="ARBA" id="ARBA00022723"/>
    </source>
</evidence>
<gene>
    <name evidence="7" type="ordered locus">Theam_0197</name>
</gene>
<dbReference type="PANTHER" id="PTHR32308:SF0">
    <property type="entry name" value="HPCH_HPAI ALDOLASE_CITRATE LYASE DOMAIN-CONTAINING PROTEIN"/>
    <property type="match status" value="1"/>
</dbReference>
<dbReference type="Pfam" id="PF03328">
    <property type="entry name" value="HpcH_HpaI"/>
    <property type="match status" value="1"/>
</dbReference>
<feature type="binding site" evidence="4">
    <location>
        <position position="102"/>
    </location>
    <ligand>
        <name>substrate</name>
    </ligand>
</feature>
<dbReference type="HOGENOM" id="CLU_044864_0_1_0"/>
<dbReference type="SUPFAM" id="SSF51621">
    <property type="entry name" value="Phosphoenolpyruvate/pyruvate domain"/>
    <property type="match status" value="1"/>
</dbReference>
<dbReference type="EC" id="4.1.3.34" evidence="7"/>
<dbReference type="Proteomes" id="UP000006362">
    <property type="component" value="Chromosome"/>
</dbReference>
<dbReference type="PANTHER" id="PTHR32308">
    <property type="entry name" value="LYASE BETA SUBUNIT, PUTATIVE (AFU_ORTHOLOGUE AFUA_4G13030)-RELATED"/>
    <property type="match status" value="1"/>
</dbReference>
<dbReference type="Gene3D" id="3.20.20.60">
    <property type="entry name" value="Phosphoenolpyruvate-binding domains"/>
    <property type="match status" value="1"/>
</dbReference>
<dbReference type="InterPro" id="IPR005000">
    <property type="entry name" value="Aldolase/citrate-lyase_domain"/>
</dbReference>
<organism evidence="7 8">
    <name type="scientific">Thermovibrio ammonificans (strain DSM 15698 / JCM 12110 / HB-1)</name>
    <dbReference type="NCBI Taxonomy" id="648996"/>
    <lineage>
        <taxon>Bacteria</taxon>
        <taxon>Pseudomonadati</taxon>
        <taxon>Aquificota</taxon>
        <taxon>Aquificia</taxon>
        <taxon>Desulfurobacteriales</taxon>
        <taxon>Desulfurobacteriaceae</taxon>
        <taxon>Thermovibrio</taxon>
    </lineage>
</organism>
<keyword evidence="7" id="KW-0456">Lyase</keyword>
<proteinExistence type="predicted"/>
<feature type="domain" description="HpcH/HpaI aldolase/citrate lyase" evidence="6">
    <location>
        <begin position="41"/>
        <end position="259"/>
    </location>
</feature>
<dbReference type="KEGG" id="tam:Theam_0197"/>
<evidence type="ECO:0000259" key="6">
    <source>
        <dbReference type="Pfam" id="PF03328"/>
    </source>
</evidence>
<evidence type="ECO:0000256" key="5">
    <source>
        <dbReference type="PIRSR" id="PIRSR015582-2"/>
    </source>
</evidence>
<dbReference type="PIRSF" id="PIRSF015582">
    <property type="entry name" value="Cit_lyase_B"/>
    <property type="match status" value="1"/>
</dbReference>
<dbReference type="EMBL" id="CP002444">
    <property type="protein sequence ID" value="ADU96170.1"/>
    <property type="molecule type" value="Genomic_DNA"/>
</dbReference>
<dbReference type="eggNOG" id="COG2301">
    <property type="taxonomic scope" value="Bacteria"/>
</dbReference>
<dbReference type="GO" id="GO:0000287">
    <property type="term" value="F:magnesium ion binding"/>
    <property type="evidence" value="ECO:0007669"/>
    <property type="project" value="TreeGrafter"/>
</dbReference>
<dbReference type="OrthoDB" id="9786940at2"/>
<sequence length="322" mass="36562">MEELFKLGEAVLEGKLPLEALRDYPERRPRRVPVENPFKRSALIVSADRLRHLKKAFLRPADVLIFNLEDGVSDSHKPFARLFLRKFLLNTDFDGSKEVVVRVNAPDSPYYWDDLTAILPAVPHAIRLSKVRSVEDVTTLDKVISAFERSRGVQEGFIKIQLSVETPQAVKRLSQVVAASPRVNAVYLGILDLFAELGVSQRLTDSHLARYLKCKFVFEARSFRVYPIGPAYQQFEDLEGFEREALEEKSLGFAGKICISVKQVEIANKVFSPSEEELREAEEIVKLYEEALKEGRGGVTYKGLFIDQPIYKDALNKLRFSG</sequence>
<evidence type="ECO:0000256" key="1">
    <source>
        <dbReference type="ARBA" id="ARBA00001946"/>
    </source>
</evidence>
<dbReference type="STRING" id="648996.Theam_0197"/>
<feature type="binding site" evidence="5">
    <location>
        <position position="192"/>
    </location>
    <ligand>
        <name>Mg(2+)</name>
        <dbReference type="ChEBI" id="CHEBI:18420"/>
    </ligand>
</feature>
<feature type="binding site" evidence="4">
    <location>
        <position position="165"/>
    </location>
    <ligand>
        <name>substrate</name>
    </ligand>
</feature>
<name>E8T3W0_THEA1</name>
<dbReference type="GO" id="GO:0006107">
    <property type="term" value="P:oxaloacetate metabolic process"/>
    <property type="evidence" value="ECO:0007669"/>
    <property type="project" value="TreeGrafter"/>
</dbReference>
<dbReference type="InterPro" id="IPR040442">
    <property type="entry name" value="Pyrv_kinase-like_dom_sf"/>
</dbReference>
<dbReference type="InterPro" id="IPR011206">
    <property type="entry name" value="Citrate_lyase_beta/mcl1/mcl2"/>
</dbReference>
<reference evidence="7" key="1">
    <citation type="submission" date="2011-01" db="EMBL/GenBank/DDBJ databases">
        <title>Complete sequence of chromosome of Thermovibrio ammonificans HB-1.</title>
        <authorList>
            <consortium name="US DOE Joint Genome Institute"/>
            <person name="Lucas S."/>
            <person name="Copeland A."/>
            <person name="Lapidus A."/>
            <person name="Cheng J.-F."/>
            <person name="Goodwin L."/>
            <person name="Pitluck S."/>
            <person name="Davenport K."/>
            <person name="Detter J.C."/>
            <person name="Han C."/>
            <person name="Tapia R."/>
            <person name="Land M."/>
            <person name="Hauser L."/>
            <person name="Kyrpides N."/>
            <person name="Ivanova N."/>
            <person name="Ovchinnikova G."/>
            <person name="Vetriani C."/>
            <person name="Woyke T."/>
        </authorList>
    </citation>
    <scope>NUCLEOTIDE SEQUENCE [LARGE SCALE GENOMIC DNA]</scope>
    <source>
        <strain evidence="7">HB-1</strain>
    </source>
</reference>